<accession>A0AAX6EVP8</accession>
<sequence>MMVASRVWISLPLYLSNGCDLRRGQFSRSTTEGRWRLIMLVVVFVNGMAVLVNRGWYWSAVAEGTAGWHVRVGAVAGKSATGVAVEMFQQWPRRGSSLSERKW</sequence>
<feature type="transmembrane region" description="Helical" evidence="1">
    <location>
        <begin position="34"/>
        <end position="52"/>
    </location>
</feature>
<keyword evidence="1" id="KW-0812">Transmembrane</keyword>
<dbReference type="Proteomes" id="UP001140949">
    <property type="component" value="Unassembled WGS sequence"/>
</dbReference>
<reference evidence="2" key="1">
    <citation type="journal article" date="2023" name="GigaByte">
        <title>Genome assembly of the bearded iris, Iris pallida Lam.</title>
        <authorList>
            <person name="Bruccoleri R.E."/>
            <person name="Oakeley E.J."/>
            <person name="Faust A.M.E."/>
            <person name="Altorfer M."/>
            <person name="Dessus-Babus S."/>
            <person name="Burckhardt D."/>
            <person name="Oertli M."/>
            <person name="Naumann U."/>
            <person name="Petersen F."/>
            <person name="Wong J."/>
        </authorList>
    </citation>
    <scope>NUCLEOTIDE SEQUENCE</scope>
    <source>
        <strain evidence="2">GSM-AAB239-AS_SAM_17_03QT</strain>
    </source>
</reference>
<reference evidence="2" key="2">
    <citation type="submission" date="2023-04" db="EMBL/GenBank/DDBJ databases">
        <authorList>
            <person name="Bruccoleri R.E."/>
            <person name="Oakeley E.J."/>
            <person name="Faust A.-M."/>
            <person name="Dessus-Babus S."/>
            <person name="Altorfer M."/>
            <person name="Burckhardt D."/>
            <person name="Oertli M."/>
            <person name="Naumann U."/>
            <person name="Petersen F."/>
            <person name="Wong J."/>
        </authorList>
    </citation>
    <scope>NUCLEOTIDE SEQUENCE</scope>
    <source>
        <strain evidence="2">GSM-AAB239-AS_SAM_17_03QT</strain>
        <tissue evidence="2">Leaf</tissue>
    </source>
</reference>
<evidence type="ECO:0000256" key="1">
    <source>
        <dbReference type="SAM" id="Phobius"/>
    </source>
</evidence>
<comment type="caution">
    <text evidence="2">The sequence shown here is derived from an EMBL/GenBank/DDBJ whole genome shotgun (WGS) entry which is preliminary data.</text>
</comment>
<gene>
    <name evidence="2" type="ORF">M6B38_168420</name>
</gene>
<dbReference type="AlphaFoldDB" id="A0AAX6EVP8"/>
<protein>
    <submittedName>
        <fullName evidence="2">Polygalacturonase</fullName>
    </submittedName>
</protein>
<proteinExistence type="predicted"/>
<evidence type="ECO:0000313" key="2">
    <source>
        <dbReference type="EMBL" id="KAJ6808093.1"/>
    </source>
</evidence>
<dbReference type="EMBL" id="JANAVB010033617">
    <property type="protein sequence ID" value="KAJ6808093.1"/>
    <property type="molecule type" value="Genomic_DNA"/>
</dbReference>
<evidence type="ECO:0000313" key="3">
    <source>
        <dbReference type="Proteomes" id="UP001140949"/>
    </source>
</evidence>
<keyword evidence="3" id="KW-1185">Reference proteome</keyword>
<keyword evidence="1" id="KW-0472">Membrane</keyword>
<name>A0AAX6EVP8_IRIPA</name>
<keyword evidence="1" id="KW-1133">Transmembrane helix</keyword>
<organism evidence="2 3">
    <name type="scientific">Iris pallida</name>
    <name type="common">Sweet iris</name>
    <dbReference type="NCBI Taxonomy" id="29817"/>
    <lineage>
        <taxon>Eukaryota</taxon>
        <taxon>Viridiplantae</taxon>
        <taxon>Streptophyta</taxon>
        <taxon>Embryophyta</taxon>
        <taxon>Tracheophyta</taxon>
        <taxon>Spermatophyta</taxon>
        <taxon>Magnoliopsida</taxon>
        <taxon>Liliopsida</taxon>
        <taxon>Asparagales</taxon>
        <taxon>Iridaceae</taxon>
        <taxon>Iridoideae</taxon>
        <taxon>Irideae</taxon>
        <taxon>Iris</taxon>
    </lineage>
</organism>